<feature type="DNA-binding region" description="H-T-H motif" evidence="4">
    <location>
        <begin position="40"/>
        <end position="59"/>
    </location>
</feature>
<dbReference type="InterPro" id="IPR036271">
    <property type="entry name" value="Tet_transcr_reg_TetR-rel_C_sf"/>
</dbReference>
<dbReference type="PROSITE" id="PS50977">
    <property type="entry name" value="HTH_TETR_2"/>
    <property type="match status" value="1"/>
</dbReference>
<evidence type="ECO:0000256" key="4">
    <source>
        <dbReference type="PROSITE-ProRule" id="PRU00335"/>
    </source>
</evidence>
<keyword evidence="1" id="KW-0805">Transcription regulation</keyword>
<feature type="domain" description="HTH tetR-type" evidence="5">
    <location>
        <begin position="17"/>
        <end position="77"/>
    </location>
</feature>
<dbReference type="GO" id="GO:0000976">
    <property type="term" value="F:transcription cis-regulatory region binding"/>
    <property type="evidence" value="ECO:0007669"/>
    <property type="project" value="TreeGrafter"/>
</dbReference>
<dbReference type="Gene3D" id="1.10.357.10">
    <property type="entry name" value="Tetracycline Repressor, domain 2"/>
    <property type="match status" value="1"/>
</dbReference>
<dbReference type="GO" id="GO:0003700">
    <property type="term" value="F:DNA-binding transcription factor activity"/>
    <property type="evidence" value="ECO:0007669"/>
    <property type="project" value="TreeGrafter"/>
</dbReference>
<dbReference type="PRINTS" id="PR00455">
    <property type="entry name" value="HTHTETR"/>
</dbReference>
<dbReference type="GeneID" id="64347632"/>
<comment type="caution">
    <text evidence="6">The sequence shown here is derived from an EMBL/GenBank/DDBJ whole genome shotgun (WGS) entry which is preliminary data.</text>
</comment>
<protein>
    <submittedName>
        <fullName evidence="6">TetR/AcrR family transcriptional regulator</fullName>
    </submittedName>
</protein>
<dbReference type="Proteomes" id="UP000295163">
    <property type="component" value="Unassembled WGS sequence"/>
</dbReference>
<dbReference type="PANTHER" id="PTHR30055">
    <property type="entry name" value="HTH-TYPE TRANSCRIPTIONAL REGULATOR RUTR"/>
    <property type="match status" value="1"/>
</dbReference>
<dbReference type="InterPro" id="IPR050109">
    <property type="entry name" value="HTH-type_TetR-like_transc_reg"/>
</dbReference>
<evidence type="ECO:0000313" key="6">
    <source>
        <dbReference type="EMBL" id="TDL43029.1"/>
    </source>
</evidence>
<evidence type="ECO:0000256" key="1">
    <source>
        <dbReference type="ARBA" id="ARBA00023015"/>
    </source>
</evidence>
<reference evidence="6 7" key="1">
    <citation type="submission" date="2019-03" db="EMBL/GenBank/DDBJ databases">
        <title>Genome Sequencing and Assembly of Various Microbes Isolated from Partially Reclaimed Soil and Acid Mine Drainage (AMD) Site.</title>
        <authorList>
            <person name="Steinbock B."/>
            <person name="Bechtold R."/>
            <person name="Sevigny J.L."/>
            <person name="Thomas D."/>
            <person name="Cuthill L.R."/>
            <person name="Aveiro Johannsen E.J."/>
            <person name="Thomas K."/>
            <person name="Ghosh A."/>
        </authorList>
    </citation>
    <scope>NUCLEOTIDE SEQUENCE [LARGE SCALE GENOMIC DNA]</scope>
    <source>
        <strain evidence="6 7">S-A3</strain>
    </source>
</reference>
<dbReference type="SUPFAM" id="SSF48498">
    <property type="entry name" value="Tetracyclin repressor-like, C-terminal domain"/>
    <property type="match status" value="1"/>
</dbReference>
<dbReference type="AlphaFoldDB" id="A0A4V3B321"/>
<keyword evidence="2 4" id="KW-0238">DNA-binding</keyword>
<dbReference type="EMBL" id="SMZT01000003">
    <property type="protein sequence ID" value="TDL43029.1"/>
    <property type="molecule type" value="Genomic_DNA"/>
</dbReference>
<dbReference type="InterPro" id="IPR009057">
    <property type="entry name" value="Homeodomain-like_sf"/>
</dbReference>
<sequence length="205" mass="21687">MDSSNEQQLSLRERNKLRARADILDAAAELLSEAGYAGTTLEELSRRAGLSRGTLYAYFPEGRDQIVREVYLRIAGEVYDRGSALRAEAEGMVDRITALARALVEATSTPAGRFYGVMGSDIVPVLSGVLGVTSKSFEELIKIDLSAAQTAGQLPEDIAVGALATALTGAIRACGARAATDPDTAQQQITAIQFLVQGLLARAGL</sequence>
<keyword evidence="3" id="KW-0804">Transcription</keyword>
<accession>A0A4V3B321</accession>
<dbReference type="InterPro" id="IPR001647">
    <property type="entry name" value="HTH_TetR"/>
</dbReference>
<organism evidence="6 7">
    <name type="scientific">Kocuria rosea</name>
    <name type="common">Deinococcus erythromyxa</name>
    <name type="synonym">Micrococcus rubens</name>
    <dbReference type="NCBI Taxonomy" id="1275"/>
    <lineage>
        <taxon>Bacteria</taxon>
        <taxon>Bacillati</taxon>
        <taxon>Actinomycetota</taxon>
        <taxon>Actinomycetes</taxon>
        <taxon>Micrococcales</taxon>
        <taxon>Micrococcaceae</taxon>
        <taxon>Kocuria</taxon>
    </lineage>
</organism>
<evidence type="ECO:0000259" key="5">
    <source>
        <dbReference type="PROSITE" id="PS50977"/>
    </source>
</evidence>
<gene>
    <name evidence="6" type="ORF">E2R59_09415</name>
</gene>
<dbReference type="PANTHER" id="PTHR30055:SF234">
    <property type="entry name" value="HTH-TYPE TRANSCRIPTIONAL REGULATOR BETI"/>
    <property type="match status" value="1"/>
</dbReference>
<dbReference type="Pfam" id="PF00440">
    <property type="entry name" value="TetR_N"/>
    <property type="match status" value="1"/>
</dbReference>
<evidence type="ECO:0000313" key="7">
    <source>
        <dbReference type="Proteomes" id="UP000295163"/>
    </source>
</evidence>
<dbReference type="SUPFAM" id="SSF46689">
    <property type="entry name" value="Homeodomain-like"/>
    <property type="match status" value="1"/>
</dbReference>
<evidence type="ECO:0000256" key="2">
    <source>
        <dbReference type="ARBA" id="ARBA00023125"/>
    </source>
</evidence>
<name>A0A4V3B321_KOCRO</name>
<evidence type="ECO:0000256" key="3">
    <source>
        <dbReference type="ARBA" id="ARBA00023163"/>
    </source>
</evidence>
<proteinExistence type="predicted"/>
<dbReference type="RefSeq" id="WP_133410290.1">
    <property type="nucleotide sequence ID" value="NZ_SMZT01000003.1"/>
</dbReference>